<reference evidence="1" key="1">
    <citation type="submission" date="2018-02" db="EMBL/GenBank/DDBJ databases">
        <authorList>
            <person name="Kim S.-K."/>
            <person name="Jung H.-I."/>
            <person name="Lee S.-W."/>
        </authorList>
    </citation>
    <scope>NUCLEOTIDE SEQUENCE</scope>
    <source>
        <strain evidence="1">SK3146</strain>
    </source>
</reference>
<dbReference type="Proteomes" id="UP001057134">
    <property type="component" value="Chromosome"/>
</dbReference>
<dbReference type="RefSeq" id="WP_249862330.1">
    <property type="nucleotide sequence ID" value="NZ_CP027059.1"/>
</dbReference>
<evidence type="ECO:0000313" key="2">
    <source>
        <dbReference type="Proteomes" id="UP001057134"/>
    </source>
</evidence>
<reference evidence="1" key="2">
    <citation type="journal article" date="2021" name="J Anim Sci Technol">
        <title>Complete genome sequence of Paenibacillus konkukensis sp. nov. SK3146 as a potential probiotic strain.</title>
        <authorList>
            <person name="Jung H.I."/>
            <person name="Park S."/>
            <person name="Niu K.M."/>
            <person name="Lee S.W."/>
            <person name="Kothari D."/>
            <person name="Yi K.J."/>
            <person name="Kim S.K."/>
        </authorList>
    </citation>
    <scope>NUCLEOTIDE SEQUENCE</scope>
    <source>
        <strain evidence="1">SK3146</strain>
    </source>
</reference>
<organism evidence="1 2">
    <name type="scientific">Paenibacillus konkukensis</name>
    <dbReference type="NCBI Taxonomy" id="2020716"/>
    <lineage>
        <taxon>Bacteria</taxon>
        <taxon>Bacillati</taxon>
        <taxon>Bacillota</taxon>
        <taxon>Bacilli</taxon>
        <taxon>Bacillales</taxon>
        <taxon>Paenibacillaceae</taxon>
        <taxon>Paenibacillus</taxon>
    </lineage>
</organism>
<protein>
    <submittedName>
        <fullName evidence="1">Uncharacterized protein</fullName>
    </submittedName>
</protein>
<dbReference type="EMBL" id="CP027059">
    <property type="protein sequence ID" value="UQZ86827.1"/>
    <property type="molecule type" value="Genomic_DNA"/>
</dbReference>
<proteinExistence type="predicted"/>
<name>A0ABY4RZQ0_9BACL</name>
<gene>
    <name evidence="1" type="ORF">SK3146_06120</name>
</gene>
<accession>A0ABY4RZQ0</accession>
<sequence length="182" mass="19992">MKARRIAAAVIVLLFIAAAFLEEYKASFPRVSDAVAFDKDVSESLRVQGQELIPVYEIGSEAFYFGVNKELALVGIHAVKGLFGWKVKSRTTGTGFGLKEPWQKPLRGGSNENNIVFFGLADATAADAVLVNGERAAMVRLDAYLDRPEAKGLAVWYVKLKEKADRPVIEAVDREGNVVYKL</sequence>
<keyword evidence="2" id="KW-1185">Reference proteome</keyword>
<evidence type="ECO:0000313" key="1">
    <source>
        <dbReference type="EMBL" id="UQZ86827.1"/>
    </source>
</evidence>